<proteinExistence type="predicted"/>
<reference evidence="1" key="1">
    <citation type="journal article" date="2022" name="bioRxiv">
        <title>Sequencing and chromosome-scale assembly of the giantPleurodeles waltlgenome.</title>
        <authorList>
            <person name="Brown T."/>
            <person name="Elewa A."/>
            <person name="Iarovenko S."/>
            <person name="Subramanian E."/>
            <person name="Araus A.J."/>
            <person name="Petzold A."/>
            <person name="Susuki M."/>
            <person name="Suzuki K.-i.T."/>
            <person name="Hayashi T."/>
            <person name="Toyoda A."/>
            <person name="Oliveira C."/>
            <person name="Osipova E."/>
            <person name="Leigh N.D."/>
            <person name="Simon A."/>
            <person name="Yun M.H."/>
        </authorList>
    </citation>
    <scope>NUCLEOTIDE SEQUENCE</scope>
    <source>
        <strain evidence="1">20211129_DDA</strain>
        <tissue evidence="1">Liver</tissue>
    </source>
</reference>
<name>A0AAV7SUY2_PLEWA</name>
<protein>
    <submittedName>
        <fullName evidence="1">Uncharacterized protein</fullName>
    </submittedName>
</protein>
<evidence type="ECO:0000313" key="1">
    <source>
        <dbReference type="EMBL" id="KAJ1167796.1"/>
    </source>
</evidence>
<dbReference type="EMBL" id="JANPWB010000008">
    <property type="protein sequence ID" value="KAJ1167796.1"/>
    <property type="molecule type" value="Genomic_DNA"/>
</dbReference>
<dbReference type="AlphaFoldDB" id="A0AAV7SUY2"/>
<organism evidence="1 2">
    <name type="scientific">Pleurodeles waltl</name>
    <name type="common">Iberian ribbed newt</name>
    <dbReference type="NCBI Taxonomy" id="8319"/>
    <lineage>
        <taxon>Eukaryota</taxon>
        <taxon>Metazoa</taxon>
        <taxon>Chordata</taxon>
        <taxon>Craniata</taxon>
        <taxon>Vertebrata</taxon>
        <taxon>Euteleostomi</taxon>
        <taxon>Amphibia</taxon>
        <taxon>Batrachia</taxon>
        <taxon>Caudata</taxon>
        <taxon>Salamandroidea</taxon>
        <taxon>Salamandridae</taxon>
        <taxon>Pleurodelinae</taxon>
        <taxon>Pleurodeles</taxon>
    </lineage>
</organism>
<accession>A0AAV7SUY2</accession>
<gene>
    <name evidence="1" type="ORF">NDU88_008184</name>
</gene>
<evidence type="ECO:0000313" key="2">
    <source>
        <dbReference type="Proteomes" id="UP001066276"/>
    </source>
</evidence>
<comment type="caution">
    <text evidence="1">The sequence shown here is derived from an EMBL/GenBank/DDBJ whole genome shotgun (WGS) entry which is preliminary data.</text>
</comment>
<sequence>MPLPRAREQRVFTAVPSGYADCYLQRHAPAPIVATRDASASVSTRAPPGTLPHVVLGARRGAWRPRSAACRRQ</sequence>
<dbReference type="Proteomes" id="UP001066276">
    <property type="component" value="Chromosome 4_2"/>
</dbReference>
<keyword evidence="2" id="KW-1185">Reference proteome</keyword>